<dbReference type="EMBL" id="CABM01000042">
    <property type="protein sequence ID" value="CBH97142.1"/>
    <property type="molecule type" value="Genomic_DNA"/>
</dbReference>
<name>E6PQD8_9ZZZZ</name>
<feature type="region of interest" description="Disordered" evidence="1">
    <location>
        <begin position="161"/>
        <end position="183"/>
    </location>
</feature>
<evidence type="ECO:0000313" key="3">
    <source>
        <dbReference type="EMBL" id="CBH97142.1"/>
    </source>
</evidence>
<dbReference type="Pfam" id="PF09361">
    <property type="entry name" value="Phasin_2"/>
    <property type="match status" value="1"/>
</dbReference>
<dbReference type="InterPro" id="IPR018968">
    <property type="entry name" value="Phasin"/>
</dbReference>
<feature type="compositionally biased region" description="Low complexity" evidence="1">
    <location>
        <begin position="163"/>
        <end position="177"/>
    </location>
</feature>
<evidence type="ECO:0000259" key="2">
    <source>
        <dbReference type="Pfam" id="PF09361"/>
    </source>
</evidence>
<sequence>MNPEQLIAAQKAQFENLFNMVTKTMDSMEKLVTLSMQTVKSTLQDSAEETMAKMSAKDLQSLTTQQGQWMEPMAERMLSYAQQVQQITSGAQAEIAKNAEAQVAEMHRQFMALVESSAKHAPAGSEPAVAMMKTAIQGANAAYDSVRKASKQAGEMAETNLRAATTAARKSAEATSARSKRKT</sequence>
<comment type="caution">
    <text evidence="3">The sequence shown here is derived from an EMBL/GenBank/DDBJ whole genome shotgun (WGS) entry which is preliminary data.</text>
</comment>
<dbReference type="InterPro" id="IPR010127">
    <property type="entry name" value="Phasin_subfam-1"/>
</dbReference>
<accession>E6PQD8</accession>
<organism evidence="3">
    <name type="scientific">mine drainage metagenome</name>
    <dbReference type="NCBI Taxonomy" id="410659"/>
    <lineage>
        <taxon>unclassified sequences</taxon>
        <taxon>metagenomes</taxon>
        <taxon>ecological metagenomes</taxon>
    </lineage>
</organism>
<dbReference type="AlphaFoldDB" id="E6PQD8"/>
<proteinExistence type="predicted"/>
<protein>
    <submittedName>
        <fullName evidence="3">Granule-associated protein (Phasin)</fullName>
    </submittedName>
</protein>
<evidence type="ECO:0000256" key="1">
    <source>
        <dbReference type="SAM" id="MobiDB-lite"/>
    </source>
</evidence>
<dbReference type="NCBIfam" id="TIGR01841">
    <property type="entry name" value="phasin"/>
    <property type="match status" value="1"/>
</dbReference>
<gene>
    <name evidence="3" type="primary">phaP</name>
    <name evidence="3" type="ORF">CARN2_2614</name>
</gene>
<feature type="domain" description="Phasin" evidence="2">
    <location>
        <begin position="4"/>
        <end position="103"/>
    </location>
</feature>
<dbReference type="SUPFAM" id="SSF58113">
    <property type="entry name" value="Apolipoprotein A-I"/>
    <property type="match status" value="1"/>
</dbReference>
<reference evidence="3" key="1">
    <citation type="submission" date="2009-10" db="EMBL/GenBank/DDBJ databases">
        <title>Diversity of trophic interactions inside an arsenic-rich microbial ecosystem.</title>
        <authorList>
            <person name="Bertin P.N."/>
            <person name="Heinrich-Salmeron A."/>
            <person name="Pelletier E."/>
            <person name="Goulhen-Chollet F."/>
            <person name="Arsene-Ploetze F."/>
            <person name="Gallien S."/>
            <person name="Calteau A."/>
            <person name="Vallenet D."/>
            <person name="Casiot C."/>
            <person name="Chane-Woon-Ming B."/>
            <person name="Giloteaux L."/>
            <person name="Barakat M."/>
            <person name="Bonnefoy V."/>
            <person name="Bruneel O."/>
            <person name="Chandler M."/>
            <person name="Cleiss J."/>
            <person name="Duran R."/>
            <person name="Elbaz-Poulichet F."/>
            <person name="Fonknechten N."/>
            <person name="Lauga B."/>
            <person name="Mornico D."/>
            <person name="Ortet P."/>
            <person name="Schaeffer C."/>
            <person name="Siguier P."/>
            <person name="Alexander Thil Smith A."/>
            <person name="Van Dorsselaer A."/>
            <person name="Weissenbach J."/>
            <person name="Medigue C."/>
            <person name="Le Paslier D."/>
        </authorList>
    </citation>
    <scope>NUCLEOTIDE SEQUENCE</scope>
</reference>